<dbReference type="EMBL" id="QGML01002223">
    <property type="protein sequence ID" value="TVY87693.1"/>
    <property type="molecule type" value="Genomic_DNA"/>
</dbReference>
<dbReference type="PROSITE" id="PS50850">
    <property type="entry name" value="MFS"/>
    <property type="match status" value="1"/>
</dbReference>
<comment type="similarity">
    <text evidence="2">Belongs to the major facilitator superfamily. Monocarboxylate porter (TC 2.A.1.13) family.</text>
</comment>
<name>A0A559M416_9HELO</name>
<reference evidence="5 6" key="1">
    <citation type="submission" date="2018-05" db="EMBL/GenBank/DDBJ databases">
        <title>Genome sequencing and assembly of the regulated plant pathogen Lachnellula willkommii and related sister species for the development of diagnostic species identification markers.</title>
        <authorList>
            <person name="Giroux E."/>
            <person name="Bilodeau G."/>
        </authorList>
    </citation>
    <scope>NUCLEOTIDE SEQUENCE [LARGE SCALE GENOMIC DNA]</scope>
    <source>
        <strain evidence="5 6">CBS 172.35</strain>
    </source>
</reference>
<feature type="transmembrane region" description="Helical" evidence="3">
    <location>
        <begin position="340"/>
        <end position="363"/>
    </location>
</feature>
<evidence type="ECO:0000259" key="4">
    <source>
        <dbReference type="PROSITE" id="PS50850"/>
    </source>
</evidence>
<organism evidence="5 6">
    <name type="scientific">Lachnellula willkommii</name>
    <dbReference type="NCBI Taxonomy" id="215461"/>
    <lineage>
        <taxon>Eukaryota</taxon>
        <taxon>Fungi</taxon>
        <taxon>Dikarya</taxon>
        <taxon>Ascomycota</taxon>
        <taxon>Pezizomycotina</taxon>
        <taxon>Leotiomycetes</taxon>
        <taxon>Helotiales</taxon>
        <taxon>Lachnaceae</taxon>
        <taxon>Lachnellula</taxon>
    </lineage>
</organism>
<feature type="transmembrane region" description="Helical" evidence="3">
    <location>
        <begin position="210"/>
        <end position="228"/>
    </location>
</feature>
<dbReference type="InterPro" id="IPR050327">
    <property type="entry name" value="Proton-linked_MCT"/>
</dbReference>
<feature type="transmembrane region" description="Helical" evidence="3">
    <location>
        <begin position="249"/>
        <end position="271"/>
    </location>
</feature>
<dbReference type="GO" id="GO:0016020">
    <property type="term" value="C:membrane"/>
    <property type="evidence" value="ECO:0007669"/>
    <property type="project" value="UniProtKB-SubCell"/>
</dbReference>
<evidence type="ECO:0000256" key="1">
    <source>
        <dbReference type="ARBA" id="ARBA00004141"/>
    </source>
</evidence>
<proteinExistence type="inferred from homology"/>
<feature type="transmembrane region" description="Helical" evidence="3">
    <location>
        <begin position="47"/>
        <end position="67"/>
    </location>
</feature>
<dbReference type="Pfam" id="PF07690">
    <property type="entry name" value="MFS_1"/>
    <property type="match status" value="1"/>
</dbReference>
<feature type="transmembrane region" description="Helical" evidence="3">
    <location>
        <begin position="140"/>
        <end position="165"/>
    </location>
</feature>
<sequence length="441" mass="47375">MFTDFRLSTLRDPRGLVTEKMRYSSNESLASKHQNNEVGFPEGGRNAWLVVFGSWCALFSSLGIMNTMGAFQEYISSHQLEHLHVSIVGWIFSLYAFLTFGVGLFVGPVFDAYGPRYLVVSGSTLVVLSMTFVGNCTELLHFILCFSVLGGVGSALLFSPSIAIVGHYFNGRRGTATGIATTGGAFGGIVYPLILQVLTPKIGFAWSTKVIAGISLMLCIFANIFIKGRLPPSPNANARPDIRILARPAFAIAVLGVFLLEFALFVPLTYITSYSLAQGFPPTFSFMVLPILNLGSVFGRWLPGLIADKIGRFNTAILAIILTVSAVLGIWLPFGNTTPGLVIFALLFGFSSGSNISLTPVCVSQLCSIENYGRYYSTCFSIVSLGCLTGVPIAGKILDVGSGSGGYWGLILFVGLVYAGGLIAFLWARLLATGLRFGIKY</sequence>
<dbReference type="InterPro" id="IPR020846">
    <property type="entry name" value="MFS_dom"/>
</dbReference>
<dbReference type="SUPFAM" id="SSF103473">
    <property type="entry name" value="MFS general substrate transporter"/>
    <property type="match status" value="1"/>
</dbReference>
<feature type="transmembrane region" description="Helical" evidence="3">
    <location>
        <begin position="117"/>
        <end position="134"/>
    </location>
</feature>
<feature type="transmembrane region" description="Helical" evidence="3">
    <location>
        <begin position="407"/>
        <end position="432"/>
    </location>
</feature>
<keyword evidence="3" id="KW-0472">Membrane</keyword>
<keyword evidence="3" id="KW-0812">Transmembrane</keyword>
<comment type="subcellular location">
    <subcellularLocation>
        <location evidence="1">Membrane</location>
        <topology evidence="1">Multi-pass membrane protein</topology>
    </subcellularLocation>
</comment>
<feature type="transmembrane region" description="Helical" evidence="3">
    <location>
        <begin position="375"/>
        <end position="395"/>
    </location>
</feature>
<dbReference type="PANTHER" id="PTHR11360:SF177">
    <property type="entry name" value="RIBOFLAVIN TRANSPORTER MCH5"/>
    <property type="match status" value="1"/>
</dbReference>
<evidence type="ECO:0000313" key="6">
    <source>
        <dbReference type="Proteomes" id="UP000315522"/>
    </source>
</evidence>
<accession>A0A559M416</accession>
<feature type="transmembrane region" description="Helical" evidence="3">
    <location>
        <begin position="315"/>
        <end position="334"/>
    </location>
</feature>
<feature type="transmembrane region" description="Helical" evidence="3">
    <location>
        <begin position="283"/>
        <end position="303"/>
    </location>
</feature>
<dbReference type="GO" id="GO:0022857">
    <property type="term" value="F:transmembrane transporter activity"/>
    <property type="evidence" value="ECO:0007669"/>
    <property type="project" value="InterPro"/>
</dbReference>
<comment type="caution">
    <text evidence="5">The sequence shown here is derived from an EMBL/GenBank/DDBJ whole genome shotgun (WGS) entry which is preliminary data.</text>
</comment>
<gene>
    <name evidence="5" type="primary">MCH5_0</name>
    <name evidence="5" type="ORF">LAWI1_G004485</name>
</gene>
<evidence type="ECO:0000256" key="2">
    <source>
        <dbReference type="ARBA" id="ARBA00006727"/>
    </source>
</evidence>
<dbReference type="InterPro" id="IPR036259">
    <property type="entry name" value="MFS_trans_sf"/>
</dbReference>
<protein>
    <submittedName>
        <fullName evidence="5">Riboflavin transporter</fullName>
    </submittedName>
</protein>
<dbReference type="Proteomes" id="UP000315522">
    <property type="component" value="Unassembled WGS sequence"/>
</dbReference>
<dbReference type="PANTHER" id="PTHR11360">
    <property type="entry name" value="MONOCARBOXYLATE TRANSPORTER"/>
    <property type="match status" value="1"/>
</dbReference>
<dbReference type="AlphaFoldDB" id="A0A559M416"/>
<feature type="transmembrane region" description="Helical" evidence="3">
    <location>
        <begin position="177"/>
        <end position="198"/>
    </location>
</feature>
<keyword evidence="6" id="KW-1185">Reference proteome</keyword>
<dbReference type="InterPro" id="IPR011701">
    <property type="entry name" value="MFS"/>
</dbReference>
<evidence type="ECO:0000313" key="5">
    <source>
        <dbReference type="EMBL" id="TVY87693.1"/>
    </source>
</evidence>
<dbReference type="Gene3D" id="1.20.1250.20">
    <property type="entry name" value="MFS general substrate transporter like domains"/>
    <property type="match status" value="1"/>
</dbReference>
<keyword evidence="3" id="KW-1133">Transmembrane helix</keyword>
<feature type="domain" description="Major facilitator superfamily (MFS) profile" evidence="4">
    <location>
        <begin position="46"/>
        <end position="432"/>
    </location>
</feature>
<evidence type="ECO:0000256" key="3">
    <source>
        <dbReference type="SAM" id="Phobius"/>
    </source>
</evidence>
<feature type="transmembrane region" description="Helical" evidence="3">
    <location>
        <begin position="87"/>
        <end position="110"/>
    </location>
</feature>
<dbReference type="CDD" id="cd17352">
    <property type="entry name" value="MFS_MCT_SLC16"/>
    <property type="match status" value="1"/>
</dbReference>